<dbReference type="Proteomes" id="UP001163046">
    <property type="component" value="Unassembled WGS sequence"/>
</dbReference>
<proteinExistence type="predicted"/>
<gene>
    <name evidence="3" type="ORF">OS493_006159</name>
</gene>
<evidence type="ECO:0000313" key="3">
    <source>
        <dbReference type="EMBL" id="KAJ7393192.1"/>
    </source>
</evidence>
<reference evidence="3" key="1">
    <citation type="submission" date="2023-01" db="EMBL/GenBank/DDBJ databases">
        <title>Genome assembly of the deep-sea coral Lophelia pertusa.</title>
        <authorList>
            <person name="Herrera S."/>
            <person name="Cordes E."/>
        </authorList>
    </citation>
    <scope>NUCLEOTIDE SEQUENCE</scope>
    <source>
        <strain evidence="3">USNM1676648</strain>
        <tissue evidence="3">Polyp</tissue>
    </source>
</reference>
<evidence type="ECO:0000256" key="1">
    <source>
        <dbReference type="SAM" id="Coils"/>
    </source>
</evidence>
<feature type="region of interest" description="Disordered" evidence="2">
    <location>
        <begin position="1"/>
        <end position="28"/>
    </location>
</feature>
<evidence type="ECO:0000256" key="2">
    <source>
        <dbReference type="SAM" id="MobiDB-lite"/>
    </source>
</evidence>
<keyword evidence="4" id="KW-1185">Reference proteome</keyword>
<organism evidence="3 4">
    <name type="scientific">Desmophyllum pertusum</name>
    <dbReference type="NCBI Taxonomy" id="174260"/>
    <lineage>
        <taxon>Eukaryota</taxon>
        <taxon>Metazoa</taxon>
        <taxon>Cnidaria</taxon>
        <taxon>Anthozoa</taxon>
        <taxon>Hexacorallia</taxon>
        <taxon>Scleractinia</taxon>
        <taxon>Caryophylliina</taxon>
        <taxon>Caryophylliidae</taxon>
        <taxon>Desmophyllum</taxon>
    </lineage>
</organism>
<protein>
    <submittedName>
        <fullName evidence="3">Uncharacterized protein</fullName>
    </submittedName>
</protein>
<comment type="caution">
    <text evidence="3">The sequence shown here is derived from an EMBL/GenBank/DDBJ whole genome shotgun (WGS) entry which is preliminary data.</text>
</comment>
<feature type="compositionally biased region" description="Low complexity" evidence="2">
    <location>
        <begin position="7"/>
        <end position="19"/>
    </location>
</feature>
<feature type="coiled-coil region" evidence="1">
    <location>
        <begin position="149"/>
        <end position="176"/>
    </location>
</feature>
<dbReference type="AlphaFoldDB" id="A0A9X0DAB4"/>
<dbReference type="EMBL" id="MU825398">
    <property type="protein sequence ID" value="KAJ7393192.1"/>
    <property type="molecule type" value="Genomic_DNA"/>
</dbReference>
<sequence length="241" mass="26878">MEKGVHSESPVSRSSSTSAEKSEEGKPSSSFLFIEKFDVCKLDLFISVSFQTQNILESDAEVMQGNMNTIVAGSNSPQESSMNSSHEKYLTTAGNTGWPEHTPLDGPGHEHGAHYVDTLSSNTSVHVGRKLLFPKDEEDAVRHILAAFQRDHQDQMDRVQEKLRLSEDKNRQLEDDLGRRQFLEDREKRKKVLQSSTAYGNKQNRSCTADGATFMGEEDNLPGGAVSLQQSSKLHTCNLQY</sequence>
<evidence type="ECO:0000313" key="4">
    <source>
        <dbReference type="Proteomes" id="UP001163046"/>
    </source>
</evidence>
<accession>A0A9X0DAB4</accession>
<name>A0A9X0DAB4_9CNID</name>
<keyword evidence="1" id="KW-0175">Coiled coil</keyword>